<dbReference type="PANTHER" id="PTHR30627:SF6">
    <property type="entry name" value="BETA-LACTAMASE YBXI-RELATED"/>
    <property type="match status" value="1"/>
</dbReference>
<dbReference type="GO" id="GO:0046677">
    <property type="term" value="P:response to antibiotic"/>
    <property type="evidence" value="ECO:0007669"/>
    <property type="project" value="UniProtKB-UniRule"/>
</dbReference>
<evidence type="ECO:0000256" key="7">
    <source>
        <dbReference type="PIRSR" id="PIRSR602137-50"/>
    </source>
</evidence>
<evidence type="ECO:0000256" key="6">
    <source>
        <dbReference type="ARBA" id="ARBA00023251"/>
    </source>
</evidence>
<dbReference type="AlphaFoldDB" id="A0A142I1S3"/>
<proteinExistence type="inferred from homology"/>
<sequence>MKTFAAYVITACLSSTALASSITENTFWNKEFSAEAVNGVFVLCKSSSKSCATNNLARASKEYLPASTFKIPNAIIGLETGVIKNEHQVFKWDGKPRAMKQWERDLSLRGAIQVSAVPVFQQIAREVGEVRMQKYLKKFSYGNQNISGGIDKFWLEGQLRISAVNQVEFLESLFLNKLSASKENQLIVKEALVTEAAPEYLVHSKTGFSGVGTESNPGVAWWVGWVEKGTEVYFFAFNMDIDNENKLPLRKSIPTKIMASEGIIGG</sequence>
<dbReference type="GO" id="GO:0008658">
    <property type="term" value="F:penicillin binding"/>
    <property type="evidence" value="ECO:0007669"/>
    <property type="project" value="InterPro"/>
</dbReference>
<accession>A0A142I1S3</accession>
<dbReference type="PROSITE" id="PS00337">
    <property type="entry name" value="BETA_LACTAMASE_D"/>
    <property type="match status" value="1"/>
</dbReference>
<evidence type="ECO:0000259" key="10">
    <source>
        <dbReference type="Pfam" id="PF00905"/>
    </source>
</evidence>
<evidence type="ECO:0000313" key="11">
    <source>
        <dbReference type="EMBL" id="AMR36517.1"/>
    </source>
</evidence>
<evidence type="ECO:0000256" key="5">
    <source>
        <dbReference type="ARBA" id="ARBA00022801"/>
    </source>
</evidence>
<dbReference type="InterPro" id="IPR001460">
    <property type="entry name" value="PCN-bd_Tpept"/>
</dbReference>
<evidence type="ECO:0000256" key="9">
    <source>
        <dbReference type="SAM" id="SignalP"/>
    </source>
</evidence>
<dbReference type="NCBIfam" id="NF000386">
    <property type="entry name" value="blaOXA-10_like"/>
    <property type="match status" value="1"/>
</dbReference>
<keyword evidence="4 9" id="KW-0732">Signal</keyword>
<dbReference type="SUPFAM" id="SSF56601">
    <property type="entry name" value="beta-lactamase/transpeptidase-like"/>
    <property type="match status" value="1"/>
</dbReference>
<dbReference type="Pfam" id="PF00905">
    <property type="entry name" value="Transpeptidase"/>
    <property type="match status" value="1"/>
</dbReference>
<comment type="similarity">
    <text evidence="2 8">Belongs to the class-D beta-lactamase family.</text>
</comment>
<dbReference type="PANTHER" id="PTHR30627">
    <property type="entry name" value="PEPTIDOGLYCAN D,D-TRANSPEPTIDASE"/>
    <property type="match status" value="1"/>
</dbReference>
<organism evidence="11">
    <name type="scientific">Proteus mirabilis</name>
    <dbReference type="NCBI Taxonomy" id="584"/>
    <lineage>
        <taxon>Bacteria</taxon>
        <taxon>Pseudomonadati</taxon>
        <taxon>Pseudomonadota</taxon>
        <taxon>Gammaproteobacteria</taxon>
        <taxon>Enterobacterales</taxon>
        <taxon>Morganellaceae</taxon>
        <taxon>Proteus</taxon>
    </lineage>
</organism>
<keyword evidence="5 8" id="KW-0378">Hydrolase</keyword>
<feature type="chain" id="PRO_5007497028" description="Beta-lactamase" evidence="9">
    <location>
        <begin position="20"/>
        <end position="266"/>
    </location>
</feature>
<dbReference type="GO" id="GO:0017001">
    <property type="term" value="P:antibiotic catabolic process"/>
    <property type="evidence" value="ECO:0007669"/>
    <property type="project" value="InterPro"/>
</dbReference>
<dbReference type="EC" id="3.5.2.6" evidence="3 8"/>
<evidence type="ECO:0000256" key="4">
    <source>
        <dbReference type="ARBA" id="ARBA00022729"/>
    </source>
</evidence>
<evidence type="ECO:0000256" key="1">
    <source>
        <dbReference type="ARBA" id="ARBA00001526"/>
    </source>
</evidence>
<evidence type="ECO:0000256" key="3">
    <source>
        <dbReference type="ARBA" id="ARBA00012865"/>
    </source>
</evidence>
<dbReference type="InterPro" id="IPR002137">
    <property type="entry name" value="Beta-lactam_class-D_AS"/>
</dbReference>
<reference evidence="11" key="1">
    <citation type="journal article" date="2016" name="Antimicrob. Agents Chemother.">
        <title>Molecular epidemiology and genetic characteristics of various blaPER genes in china.</title>
        <authorList>
            <person name="Xie L."/>
            <person name="Sun J."/>
        </authorList>
    </citation>
    <scope>NUCLEOTIDE SEQUENCE</scope>
    <source>
        <strain evidence="11">RJ679</strain>
    </source>
</reference>
<comment type="catalytic activity">
    <reaction evidence="1 8">
        <text>a beta-lactam + H2O = a substituted beta-amino acid</text>
        <dbReference type="Rhea" id="RHEA:20401"/>
        <dbReference type="ChEBI" id="CHEBI:15377"/>
        <dbReference type="ChEBI" id="CHEBI:35627"/>
        <dbReference type="ChEBI" id="CHEBI:140347"/>
        <dbReference type="EC" id="3.5.2.6"/>
    </reaction>
</comment>
<dbReference type="InterPro" id="IPR050515">
    <property type="entry name" value="Beta-lactam/transpept"/>
</dbReference>
<dbReference type="GO" id="GO:0008800">
    <property type="term" value="F:beta-lactamase activity"/>
    <property type="evidence" value="ECO:0007669"/>
    <property type="project" value="UniProtKB-UniRule"/>
</dbReference>
<keyword evidence="6 8" id="KW-0046">Antibiotic resistance</keyword>
<protein>
    <recommendedName>
        <fullName evidence="3 8">Beta-lactamase</fullName>
        <ecNumber evidence="3 8">3.5.2.6</ecNumber>
    </recommendedName>
</protein>
<dbReference type="GO" id="GO:0005886">
    <property type="term" value="C:plasma membrane"/>
    <property type="evidence" value="ECO:0007669"/>
    <property type="project" value="TreeGrafter"/>
</dbReference>
<dbReference type="InterPro" id="IPR012338">
    <property type="entry name" value="Beta-lactam/transpept-like"/>
</dbReference>
<evidence type="ECO:0000256" key="8">
    <source>
        <dbReference type="RuleBase" id="RU361140"/>
    </source>
</evidence>
<feature type="active site" description="Acyl-ester intermediate" evidence="7">
    <location>
        <position position="67"/>
    </location>
</feature>
<dbReference type="SMR" id="A0A142I1S3"/>
<dbReference type="Gene3D" id="3.40.710.10">
    <property type="entry name" value="DD-peptidase/beta-lactamase superfamily"/>
    <property type="match status" value="1"/>
</dbReference>
<feature type="signal peptide" evidence="9">
    <location>
        <begin position="1"/>
        <end position="19"/>
    </location>
</feature>
<evidence type="ECO:0000256" key="2">
    <source>
        <dbReference type="ARBA" id="ARBA00007898"/>
    </source>
</evidence>
<dbReference type="GO" id="GO:0071555">
    <property type="term" value="P:cell wall organization"/>
    <property type="evidence" value="ECO:0007669"/>
    <property type="project" value="TreeGrafter"/>
</dbReference>
<feature type="modified residue" description="N6-carboxylysine" evidence="7">
    <location>
        <position position="70"/>
    </location>
</feature>
<feature type="domain" description="Penicillin-binding protein transpeptidase" evidence="10">
    <location>
        <begin position="57"/>
        <end position="258"/>
    </location>
</feature>
<name>A0A142I1S3_PROMI</name>
<dbReference type="NCBIfam" id="NF012161">
    <property type="entry name" value="bla_class_D_main"/>
    <property type="match status" value="1"/>
</dbReference>
<dbReference type="EMBL" id="KU133346">
    <property type="protein sequence ID" value="AMR36517.1"/>
    <property type="molecule type" value="Genomic_DNA"/>
</dbReference>